<gene>
    <name evidence="3" type="ORF">GFSPODELE1_LOCUS9313</name>
</gene>
<feature type="transmembrane region" description="Helical" evidence="1">
    <location>
        <begin position="208"/>
        <end position="226"/>
    </location>
</feature>
<dbReference type="EMBL" id="OZ037950">
    <property type="protein sequence ID" value="CAL1713456.1"/>
    <property type="molecule type" value="Genomic_DNA"/>
</dbReference>
<feature type="transmembrane region" description="Helical" evidence="1">
    <location>
        <begin position="176"/>
        <end position="196"/>
    </location>
</feature>
<evidence type="ECO:0000256" key="1">
    <source>
        <dbReference type="SAM" id="Phobius"/>
    </source>
</evidence>
<keyword evidence="1" id="KW-1133">Transmembrane helix</keyword>
<accession>A0ABP1E081</accession>
<feature type="transmembrane region" description="Helical" evidence="1">
    <location>
        <begin position="104"/>
        <end position="125"/>
    </location>
</feature>
<name>A0ABP1E081_9APHY</name>
<feature type="transmembrane region" description="Helical" evidence="1">
    <location>
        <begin position="277"/>
        <end position="300"/>
    </location>
</feature>
<protein>
    <recommendedName>
        <fullName evidence="2">DUF6533 domain-containing protein</fullName>
    </recommendedName>
</protein>
<keyword evidence="1" id="KW-0472">Membrane</keyword>
<evidence type="ECO:0000313" key="4">
    <source>
        <dbReference type="Proteomes" id="UP001497453"/>
    </source>
</evidence>
<dbReference type="Proteomes" id="UP001497453">
    <property type="component" value="Chromosome 7"/>
</dbReference>
<proteinExistence type="predicted"/>
<feature type="transmembrane region" description="Helical" evidence="1">
    <location>
        <begin position="137"/>
        <end position="155"/>
    </location>
</feature>
<evidence type="ECO:0000259" key="2">
    <source>
        <dbReference type="Pfam" id="PF20151"/>
    </source>
</evidence>
<feature type="domain" description="DUF6533" evidence="2">
    <location>
        <begin position="145"/>
        <end position="189"/>
    </location>
</feature>
<sequence>MDCRERTKLAVLQATALASLQNVVKGVKIAVEEEEECWTISNPHLLSKAGRLMTVLVIVIAADLLAIWHRFSEEDRTVCILCSCLVILMSLLRRHCVQQRRTCILPEGALAYVQWMFRHLVGMIASNTPPTLVEDVGQTRVTVYIGFMSFMILIWEHIITFGDEVEYIWKGRKGPIVWLFFLNRYLTPLGFIINLFAYLSPSWTQEGAMIVVGLNITALMMFLRVYALYPTRYVVLAVVGIVFCAELAVNAWLTSHGQAVVHNSQIHACTMVFDPSIGAIASASAWLPLLYDTIVFILIVKRTLQPVRRHAAGKIIKVLLRDGVLYYSVIFSRSWNNY</sequence>
<keyword evidence="1" id="KW-0812">Transmembrane</keyword>
<feature type="transmembrane region" description="Helical" evidence="1">
    <location>
        <begin position="233"/>
        <end position="253"/>
    </location>
</feature>
<dbReference type="Pfam" id="PF20151">
    <property type="entry name" value="DUF6533"/>
    <property type="match status" value="1"/>
</dbReference>
<keyword evidence="4" id="KW-1185">Reference proteome</keyword>
<dbReference type="InterPro" id="IPR045340">
    <property type="entry name" value="DUF6533"/>
</dbReference>
<organism evidence="3 4">
    <name type="scientific">Somion occarium</name>
    <dbReference type="NCBI Taxonomy" id="3059160"/>
    <lineage>
        <taxon>Eukaryota</taxon>
        <taxon>Fungi</taxon>
        <taxon>Dikarya</taxon>
        <taxon>Basidiomycota</taxon>
        <taxon>Agaricomycotina</taxon>
        <taxon>Agaricomycetes</taxon>
        <taxon>Polyporales</taxon>
        <taxon>Cerrenaceae</taxon>
        <taxon>Somion</taxon>
    </lineage>
</organism>
<evidence type="ECO:0000313" key="3">
    <source>
        <dbReference type="EMBL" id="CAL1713456.1"/>
    </source>
</evidence>
<reference evidence="4" key="1">
    <citation type="submission" date="2024-04" db="EMBL/GenBank/DDBJ databases">
        <authorList>
            <person name="Shaw F."/>
            <person name="Minotto A."/>
        </authorList>
    </citation>
    <scope>NUCLEOTIDE SEQUENCE [LARGE SCALE GENOMIC DNA]</scope>
</reference>